<evidence type="ECO:0000256" key="1">
    <source>
        <dbReference type="ARBA" id="ARBA00009928"/>
    </source>
</evidence>
<dbReference type="STRING" id="228410.NE1241"/>
<dbReference type="AlphaFoldDB" id="Q82V60"/>
<keyword evidence="6" id="KW-1185">Reference proteome</keyword>
<dbReference type="Pfam" id="PF04151">
    <property type="entry name" value="PPC"/>
    <property type="match status" value="2"/>
</dbReference>
<evidence type="ECO:0000313" key="5">
    <source>
        <dbReference type="EMBL" id="CAD85152.1"/>
    </source>
</evidence>
<dbReference type="SUPFAM" id="SSF48056">
    <property type="entry name" value="Di-copper centre-containing domain"/>
    <property type="match status" value="1"/>
</dbReference>
<dbReference type="EC" id="1.14.18.1" evidence="5"/>
<evidence type="ECO:0000313" key="6">
    <source>
        <dbReference type="Proteomes" id="UP000001416"/>
    </source>
</evidence>
<gene>
    <name evidence="5" type="ordered locus">NE1241</name>
</gene>
<dbReference type="eggNOG" id="COG2304">
    <property type="taxonomic scope" value="Bacteria"/>
</dbReference>
<dbReference type="GeneID" id="87104420"/>
<name>Q82V60_NITEU</name>
<dbReference type="Gene3D" id="1.10.1280.10">
    <property type="entry name" value="Di-copper center containing domain from catechol oxidase"/>
    <property type="match status" value="1"/>
</dbReference>
<dbReference type="Proteomes" id="UP000001416">
    <property type="component" value="Chromosome"/>
</dbReference>
<proteinExistence type="inferred from homology"/>
<keyword evidence="5" id="KW-0560">Oxidoreductase</keyword>
<dbReference type="Pfam" id="PF00264">
    <property type="entry name" value="Tyrosinase"/>
    <property type="match status" value="1"/>
</dbReference>
<sequence>MAIRKDANTLTAAERAEFVAAIRVLKAEGIYDRFVLRHANANMSAIHRCSAFLPWHRRFIYDLELELQRVSGNPNLGIPYWNWPSGSANASMWNDDLLGGNGDAGGVVRTGPFRSGQWTVINSSGLPAGPLMRAFGQNGLPTLPTQAAINQVMAVTPYDTSPWNMNSNPSFRNQLEGWIGPNLHNRGHVWVGGSMLPMTSPNDPVFFMHHCMVDKIWHEWQLRFPNQGYLPASGGPFGQNLTDPMGSTPSGQVGSRPIDVLDSAALGIVYDDAAPQPQPQPEIPLIVVGADPIAAAIGVPGETDVFRFEVPAFGAHTMYTLGSSDTFMTLFGPNDPNFEVASDDDAGEGFNAQINRNLSAGTYFLRVRLYSPNSTGNYAVGVRAVSATPGPGPGPVPIPELIVNGVGIDASISAANESDVYRFNVTTGDFYTIQTNGTTDTFMSLHGPNSQIPEIASNDDSGISFNALIRRQLSPGEYFVRVRHYSPSGTGAYSVRVTQG</sequence>
<dbReference type="KEGG" id="neu:NE1241"/>
<dbReference type="GO" id="GO:0004503">
    <property type="term" value="F:tyrosinase activity"/>
    <property type="evidence" value="ECO:0007669"/>
    <property type="project" value="UniProtKB-EC"/>
</dbReference>
<dbReference type="RefSeq" id="WP_011111827.1">
    <property type="nucleotide sequence ID" value="NC_004757.1"/>
</dbReference>
<protein>
    <submittedName>
        <fullName evidence="5">Tyrosinase</fullName>
        <ecNumber evidence="5">1.14.18.1</ecNumber>
    </submittedName>
</protein>
<dbReference type="SUPFAM" id="SSF89260">
    <property type="entry name" value="Collagen-binding domain"/>
    <property type="match status" value="2"/>
</dbReference>
<dbReference type="InterPro" id="IPR002227">
    <property type="entry name" value="Tyrosinase_Cu-bd"/>
</dbReference>
<keyword evidence="3" id="KW-0186">Copper</keyword>
<dbReference type="PhylomeDB" id="Q82V60"/>
<dbReference type="GO" id="GO:0046872">
    <property type="term" value="F:metal ion binding"/>
    <property type="evidence" value="ECO:0007669"/>
    <property type="project" value="UniProtKB-KW"/>
</dbReference>
<evidence type="ECO:0000256" key="3">
    <source>
        <dbReference type="ARBA" id="ARBA00023008"/>
    </source>
</evidence>
<organism evidence="5 6">
    <name type="scientific">Nitrosomonas europaea (strain ATCC 19718 / CIP 103999 / KCTC 2705 / NBRC 14298)</name>
    <dbReference type="NCBI Taxonomy" id="228410"/>
    <lineage>
        <taxon>Bacteria</taxon>
        <taxon>Pseudomonadati</taxon>
        <taxon>Pseudomonadota</taxon>
        <taxon>Betaproteobacteria</taxon>
        <taxon>Nitrosomonadales</taxon>
        <taxon>Nitrosomonadaceae</taxon>
        <taxon>Nitrosomonas</taxon>
    </lineage>
</organism>
<dbReference type="PROSITE" id="PS00498">
    <property type="entry name" value="TYROSINASE_2"/>
    <property type="match status" value="1"/>
</dbReference>
<dbReference type="PRINTS" id="PR00092">
    <property type="entry name" value="TYROSINASE"/>
</dbReference>
<accession>Q82V60</accession>
<evidence type="ECO:0000256" key="2">
    <source>
        <dbReference type="ARBA" id="ARBA00022723"/>
    </source>
</evidence>
<dbReference type="InterPro" id="IPR008922">
    <property type="entry name" value="Di-copper_centre_dom_sf"/>
</dbReference>
<comment type="similarity">
    <text evidence="1">Belongs to the tyrosinase family.</text>
</comment>
<dbReference type="HOGENOM" id="CLU_544934_0_0_4"/>
<evidence type="ECO:0000259" key="4">
    <source>
        <dbReference type="PROSITE" id="PS00498"/>
    </source>
</evidence>
<dbReference type="Gene3D" id="2.60.120.380">
    <property type="match status" value="2"/>
</dbReference>
<dbReference type="InterPro" id="IPR007280">
    <property type="entry name" value="Peptidase_C_arc/bac"/>
</dbReference>
<keyword evidence="2" id="KW-0479">Metal-binding</keyword>
<feature type="domain" description="Tyrosinase copper-binding" evidence="4">
    <location>
        <begin position="203"/>
        <end position="214"/>
    </location>
</feature>
<dbReference type="PANTHER" id="PTHR11474:SF126">
    <property type="entry name" value="TYROSINASE-LIKE PROTEIN TYR-1-RELATED"/>
    <property type="match status" value="1"/>
</dbReference>
<dbReference type="InterPro" id="IPR050316">
    <property type="entry name" value="Tyrosinase/Hemocyanin"/>
</dbReference>
<reference evidence="5 6" key="1">
    <citation type="journal article" date="2003" name="J. Bacteriol.">
        <title>Complete genome sequence of the ammonia-oxidizing bacterium and obligate chemolithoautotroph Nitrosomonas europaea.</title>
        <authorList>
            <person name="Chain P."/>
            <person name="Lamerdin J."/>
            <person name="Larimer F."/>
            <person name="Regala W."/>
            <person name="Land M."/>
            <person name="Hauser L."/>
            <person name="Hooper A."/>
            <person name="Klotz M."/>
            <person name="Norton J."/>
            <person name="Sayavedra-Soto L."/>
            <person name="Arciero D."/>
            <person name="Hommes N."/>
            <person name="Whittaker M."/>
            <person name="Arp D."/>
        </authorList>
    </citation>
    <scope>NUCLEOTIDE SEQUENCE [LARGE SCALE GENOMIC DNA]</scope>
    <source>
        <strain evidence="6">ATCC 19718 / CIP 103999 / KCTC 2705 / NBRC 14298</strain>
    </source>
</reference>
<dbReference type="OrthoDB" id="2874181at2"/>
<dbReference type="PANTHER" id="PTHR11474">
    <property type="entry name" value="TYROSINASE FAMILY MEMBER"/>
    <property type="match status" value="1"/>
</dbReference>
<dbReference type="EMBL" id="AL954747">
    <property type="protein sequence ID" value="CAD85152.1"/>
    <property type="molecule type" value="Genomic_DNA"/>
</dbReference>